<dbReference type="OrthoDB" id="2111073at2"/>
<name>A0A1T5BSL9_9FIRM</name>
<dbReference type="InterPro" id="IPR029052">
    <property type="entry name" value="Metallo-depent_PP-like"/>
</dbReference>
<dbReference type="EMBL" id="FUYN01000003">
    <property type="protein sequence ID" value="SKB50139.1"/>
    <property type="molecule type" value="Genomic_DNA"/>
</dbReference>
<feature type="domain" description="Calcineurin-like phosphoesterase" evidence="1">
    <location>
        <begin position="32"/>
        <end position="127"/>
    </location>
</feature>
<protein>
    <submittedName>
        <fullName evidence="2">Calcineurin-like phosphoesterase</fullName>
    </submittedName>
</protein>
<reference evidence="3" key="1">
    <citation type="submission" date="2017-02" db="EMBL/GenBank/DDBJ databases">
        <authorList>
            <person name="Varghese N."/>
            <person name="Submissions S."/>
        </authorList>
    </citation>
    <scope>NUCLEOTIDE SEQUENCE [LARGE SCALE GENOMIC DNA]</scope>
    <source>
        <strain evidence="3">ATCC 35199</strain>
    </source>
</reference>
<evidence type="ECO:0000313" key="3">
    <source>
        <dbReference type="Proteomes" id="UP000243406"/>
    </source>
</evidence>
<evidence type="ECO:0000313" key="2">
    <source>
        <dbReference type="EMBL" id="SKB50139.1"/>
    </source>
</evidence>
<keyword evidence="3" id="KW-1185">Reference proteome</keyword>
<dbReference type="RefSeq" id="WP_079589660.1">
    <property type="nucleotide sequence ID" value="NZ_FUYN01000003.1"/>
</dbReference>
<dbReference type="InterPro" id="IPR004843">
    <property type="entry name" value="Calcineurin-like_PHP"/>
</dbReference>
<dbReference type="SUPFAM" id="SSF56300">
    <property type="entry name" value="Metallo-dependent phosphatases"/>
    <property type="match status" value="1"/>
</dbReference>
<dbReference type="Proteomes" id="UP000243406">
    <property type="component" value="Unassembled WGS sequence"/>
</dbReference>
<sequence length="210" mass="24230">MNYEHIWDVIYRLSGRVRVSKSLINRNEEILLHISDTPYSIFSALDSLIMTLKPEYIVHTGDLVDNIKLELYPKSLPRYKLYLKNLMKIMQKPFVKGIYISLGNHDDIEAISEYKKLDNRITVGREPNSIKLGNKTIQYAHYLEALKDTPNSYGLYGHDLSVKDEISENSIYLNGIKTINIIMLKSGTIYKLQYPIGTDDARLKKGRIGF</sequence>
<dbReference type="Gene3D" id="3.60.21.10">
    <property type="match status" value="1"/>
</dbReference>
<dbReference type="GO" id="GO:0016787">
    <property type="term" value="F:hydrolase activity"/>
    <property type="evidence" value="ECO:0007669"/>
    <property type="project" value="InterPro"/>
</dbReference>
<dbReference type="AlphaFoldDB" id="A0A1T5BSL9"/>
<dbReference type="Pfam" id="PF00149">
    <property type="entry name" value="Metallophos"/>
    <property type="match status" value="1"/>
</dbReference>
<organism evidence="2 3">
    <name type="scientific">Acetoanaerobium noterae</name>
    <dbReference type="NCBI Taxonomy" id="745369"/>
    <lineage>
        <taxon>Bacteria</taxon>
        <taxon>Bacillati</taxon>
        <taxon>Bacillota</taxon>
        <taxon>Clostridia</taxon>
        <taxon>Peptostreptococcales</taxon>
        <taxon>Filifactoraceae</taxon>
        <taxon>Acetoanaerobium</taxon>
    </lineage>
</organism>
<proteinExistence type="predicted"/>
<gene>
    <name evidence="2" type="ORF">SAMN02745120_1839</name>
</gene>
<evidence type="ECO:0000259" key="1">
    <source>
        <dbReference type="Pfam" id="PF00149"/>
    </source>
</evidence>
<accession>A0A1T5BSL9</accession>